<dbReference type="PANTHER" id="PTHR45138">
    <property type="entry name" value="REGULATORY COMPONENTS OF SENSORY TRANSDUCTION SYSTEM"/>
    <property type="match status" value="1"/>
</dbReference>
<dbReference type="PROSITE" id="PS50887">
    <property type="entry name" value="GGDEF"/>
    <property type="match status" value="1"/>
</dbReference>
<dbReference type="RefSeq" id="WP_250194360.1">
    <property type="nucleotide sequence ID" value="NZ_CP097635.1"/>
</dbReference>
<dbReference type="NCBIfam" id="TIGR00254">
    <property type="entry name" value="GGDEF"/>
    <property type="match status" value="1"/>
</dbReference>
<dbReference type="EC" id="2.7.7.65" evidence="1"/>
<dbReference type="CDD" id="cd01949">
    <property type="entry name" value="GGDEF"/>
    <property type="match status" value="1"/>
</dbReference>
<protein>
    <recommendedName>
        <fullName evidence="1">diguanylate cyclase</fullName>
        <ecNumber evidence="1">2.7.7.65</ecNumber>
    </recommendedName>
</protein>
<sequence>MNPPAVKALDPITRLPSAPSFFLALELAATEAQHTGARLSVLVVDADDFQALREREGDDAADASLDLIGKVLRLALGPQAVLARLVGDQFGVMLQHIGIEEAHHRAEGLREAIQLGFRSHQRRMTVSIGVACGPSAGDWTGQQMIGLAGRRRELAREAGGNRVRAHGHPGMPADQHVHWPSFGEHPTDLPVQPGQLTLF</sequence>
<name>A0ABY4S423_AQUTE</name>
<dbReference type="PANTHER" id="PTHR45138:SF9">
    <property type="entry name" value="DIGUANYLATE CYCLASE DGCM-RELATED"/>
    <property type="match status" value="1"/>
</dbReference>
<feature type="domain" description="GGDEF" evidence="3">
    <location>
        <begin position="37"/>
        <end position="168"/>
    </location>
</feature>
<accession>A0ABY4S423</accession>
<dbReference type="SMART" id="SM00267">
    <property type="entry name" value="GGDEF"/>
    <property type="match status" value="1"/>
</dbReference>
<evidence type="ECO:0000259" key="3">
    <source>
        <dbReference type="PROSITE" id="PS50887"/>
    </source>
</evidence>
<dbReference type="SUPFAM" id="SSF55073">
    <property type="entry name" value="Nucleotide cyclase"/>
    <property type="match status" value="1"/>
</dbReference>
<evidence type="ECO:0000256" key="2">
    <source>
        <dbReference type="ARBA" id="ARBA00034247"/>
    </source>
</evidence>
<dbReference type="InterPro" id="IPR000160">
    <property type="entry name" value="GGDEF_dom"/>
</dbReference>
<dbReference type="InterPro" id="IPR043128">
    <property type="entry name" value="Rev_trsase/Diguanyl_cyclase"/>
</dbReference>
<dbReference type="Pfam" id="PF00990">
    <property type="entry name" value="GGDEF"/>
    <property type="match status" value="1"/>
</dbReference>
<organism evidence="4 5">
    <name type="scientific">Aquincola tertiaricarbonis</name>
    <dbReference type="NCBI Taxonomy" id="391953"/>
    <lineage>
        <taxon>Bacteria</taxon>
        <taxon>Pseudomonadati</taxon>
        <taxon>Pseudomonadota</taxon>
        <taxon>Betaproteobacteria</taxon>
        <taxon>Burkholderiales</taxon>
        <taxon>Sphaerotilaceae</taxon>
        <taxon>Aquincola</taxon>
    </lineage>
</organism>
<gene>
    <name evidence="4" type="ORF">MW290_09130</name>
</gene>
<dbReference type="InterPro" id="IPR050469">
    <property type="entry name" value="Diguanylate_Cyclase"/>
</dbReference>
<comment type="catalytic activity">
    <reaction evidence="2">
        <text>2 GTP = 3',3'-c-di-GMP + 2 diphosphate</text>
        <dbReference type="Rhea" id="RHEA:24898"/>
        <dbReference type="ChEBI" id="CHEBI:33019"/>
        <dbReference type="ChEBI" id="CHEBI:37565"/>
        <dbReference type="ChEBI" id="CHEBI:58805"/>
        <dbReference type="EC" id="2.7.7.65"/>
    </reaction>
</comment>
<evidence type="ECO:0000313" key="4">
    <source>
        <dbReference type="EMBL" id="URI06095.1"/>
    </source>
</evidence>
<dbReference type="Proteomes" id="UP001056201">
    <property type="component" value="Chromosome 1"/>
</dbReference>
<evidence type="ECO:0000313" key="5">
    <source>
        <dbReference type="Proteomes" id="UP001056201"/>
    </source>
</evidence>
<proteinExistence type="predicted"/>
<reference evidence="4" key="1">
    <citation type="submission" date="2022-05" db="EMBL/GenBank/DDBJ databases">
        <title>An RpoN-dependent PEP-CTERM gene is involved in floc formation of an Aquincola tertiaricarbonis strain.</title>
        <authorList>
            <person name="Qiu D."/>
            <person name="Xia M."/>
        </authorList>
    </citation>
    <scope>NUCLEOTIDE SEQUENCE</scope>
    <source>
        <strain evidence="4">RN12</strain>
    </source>
</reference>
<keyword evidence="5" id="KW-1185">Reference proteome</keyword>
<dbReference type="InterPro" id="IPR029787">
    <property type="entry name" value="Nucleotide_cyclase"/>
</dbReference>
<dbReference type="Gene3D" id="3.30.70.270">
    <property type="match status" value="1"/>
</dbReference>
<dbReference type="EMBL" id="CP097635">
    <property type="protein sequence ID" value="URI06095.1"/>
    <property type="molecule type" value="Genomic_DNA"/>
</dbReference>
<evidence type="ECO:0000256" key="1">
    <source>
        <dbReference type="ARBA" id="ARBA00012528"/>
    </source>
</evidence>